<sequence length="425" mass="47612">MNKSRVSWCFSLGVLTLSFGIQSVYAKDAFSTESPWMLGDWNGQRTALQAKGYDFSLGYTGEMATLLDAEHSSSHGTEYADQFAIGAHLNLERILGWQDTEAQITITERNGHSLSQTSNALNGHLSSTQEVWGRGQTWRLTDFWIKKQFLDQKLDIKVGRFGEGEDFNTFDCDFQNLALCGSQVGNWVGDQWYNWPVSQWAARVKYNIRPDLYAQVGVYEYNPENLERGKGFNLSTDGSHGVIIPAEVVWSSQLGAEQLSGEYRAGYYYSTADAVEINHPEQNAHKQGGWVVVKQQLATHHGDTSRGLTGFMNLTVHDSKTNNVSNMQNVGLVYKGAFDARPKDEIAIGLARISINDDVNDSNIVNNSVDVRGLQSEEYDAEIYYGIHATNWLTVRPNIQYIRHVGAYKNGENAWVGGIKFQTVF</sequence>
<reference evidence="3 4" key="1">
    <citation type="submission" date="2016-07" db="EMBL/GenBank/DDBJ databases">
        <title>Acinetobacter sp. ANC 4603.</title>
        <authorList>
            <person name="Radolfova-Krizova L."/>
            <person name="Nemec A."/>
        </authorList>
    </citation>
    <scope>NUCLEOTIDE SEQUENCE [LARGE SCALE GENOMIC DNA]</scope>
    <source>
        <strain evidence="3 4">ANC 4603</strain>
    </source>
</reference>
<dbReference type="InterPro" id="IPR052932">
    <property type="entry name" value="OprB_Porin"/>
</dbReference>
<dbReference type="PANTHER" id="PTHR37944">
    <property type="entry name" value="PORIN B"/>
    <property type="match status" value="1"/>
</dbReference>
<keyword evidence="2" id="KW-0732">Signal</keyword>
<dbReference type="InterPro" id="IPR007049">
    <property type="entry name" value="Carb-sel_porin_OprB"/>
</dbReference>
<dbReference type="AlphaFoldDB" id="A0A1C3CZ96"/>
<dbReference type="PANTHER" id="PTHR37944:SF1">
    <property type="entry name" value="PORIN B"/>
    <property type="match status" value="1"/>
</dbReference>
<gene>
    <name evidence="3" type="ORF">BBP83_14180</name>
</gene>
<comment type="caution">
    <text evidence="3">The sequence shown here is derived from an EMBL/GenBank/DDBJ whole genome shotgun (WGS) entry which is preliminary data.</text>
</comment>
<proteinExistence type="inferred from homology"/>
<evidence type="ECO:0000256" key="1">
    <source>
        <dbReference type="ARBA" id="ARBA00008769"/>
    </source>
</evidence>
<accession>A0A1C3CZ96</accession>
<evidence type="ECO:0000256" key="2">
    <source>
        <dbReference type="RuleBase" id="RU363072"/>
    </source>
</evidence>
<feature type="signal peptide" evidence="2">
    <location>
        <begin position="1"/>
        <end position="26"/>
    </location>
</feature>
<dbReference type="Pfam" id="PF04966">
    <property type="entry name" value="OprB"/>
    <property type="match status" value="1"/>
</dbReference>
<evidence type="ECO:0000313" key="3">
    <source>
        <dbReference type="EMBL" id="ODA14152.1"/>
    </source>
</evidence>
<dbReference type="GO" id="GO:0016020">
    <property type="term" value="C:membrane"/>
    <property type="evidence" value="ECO:0007669"/>
    <property type="project" value="InterPro"/>
</dbReference>
<dbReference type="STRING" id="1891224.BBP83_14180"/>
<feature type="chain" id="PRO_5008449163" evidence="2">
    <location>
        <begin position="27"/>
        <end position="425"/>
    </location>
</feature>
<dbReference type="Gene3D" id="2.40.160.180">
    <property type="entry name" value="Carbohydrate-selective porin OprB"/>
    <property type="match status" value="1"/>
</dbReference>
<keyword evidence="4" id="KW-1185">Reference proteome</keyword>
<name>A0A1C3CZ96_9GAMM</name>
<dbReference type="EMBL" id="MBDL01000003">
    <property type="protein sequence ID" value="ODA14152.1"/>
    <property type="molecule type" value="Genomic_DNA"/>
</dbReference>
<protein>
    <submittedName>
        <fullName evidence="3">Porin</fullName>
    </submittedName>
</protein>
<dbReference type="GO" id="GO:0015288">
    <property type="term" value="F:porin activity"/>
    <property type="evidence" value="ECO:0007669"/>
    <property type="project" value="InterPro"/>
</dbReference>
<dbReference type="GO" id="GO:0008643">
    <property type="term" value="P:carbohydrate transport"/>
    <property type="evidence" value="ECO:0007669"/>
    <property type="project" value="InterPro"/>
</dbReference>
<dbReference type="Proteomes" id="UP000186553">
    <property type="component" value="Unassembled WGS sequence"/>
</dbReference>
<comment type="similarity">
    <text evidence="1 2">Belongs to the OprB family.</text>
</comment>
<organism evidence="3 4">
    <name type="scientific">Acinetobacter celticus</name>
    <dbReference type="NCBI Taxonomy" id="1891224"/>
    <lineage>
        <taxon>Bacteria</taxon>
        <taxon>Pseudomonadati</taxon>
        <taxon>Pseudomonadota</taxon>
        <taxon>Gammaproteobacteria</taxon>
        <taxon>Moraxellales</taxon>
        <taxon>Moraxellaceae</taxon>
        <taxon>Acinetobacter</taxon>
    </lineage>
</organism>
<dbReference type="InterPro" id="IPR038673">
    <property type="entry name" value="OprB_sf"/>
</dbReference>
<evidence type="ECO:0000313" key="4">
    <source>
        <dbReference type="Proteomes" id="UP000186553"/>
    </source>
</evidence>